<feature type="compositionally biased region" description="Basic and acidic residues" evidence="5">
    <location>
        <begin position="411"/>
        <end position="426"/>
    </location>
</feature>
<keyword evidence="1 3" id="KW-0547">Nucleotide-binding</keyword>
<dbReference type="SMART" id="SM00220">
    <property type="entry name" value="S_TKc"/>
    <property type="match status" value="1"/>
</dbReference>
<dbReference type="FunFam" id="1.10.510.10:FF:000571">
    <property type="entry name" value="Maternal embryonic leucine zipper kinase"/>
    <property type="match status" value="1"/>
</dbReference>
<dbReference type="PROSITE" id="PS00107">
    <property type="entry name" value="PROTEIN_KINASE_ATP"/>
    <property type="match status" value="1"/>
</dbReference>
<keyword evidence="2 3" id="KW-0067">ATP-binding</keyword>
<dbReference type="eggNOG" id="KOG0615">
    <property type="taxonomic scope" value="Eukaryota"/>
</dbReference>
<feature type="binding site" evidence="3">
    <location>
        <position position="146"/>
    </location>
    <ligand>
        <name>ATP</name>
        <dbReference type="ChEBI" id="CHEBI:30616"/>
    </ligand>
</feature>
<dbReference type="OrthoDB" id="407410at2759"/>
<dbReference type="EMBL" id="GL349433">
    <property type="protein sequence ID" value="KNC46086.1"/>
    <property type="molecule type" value="Genomic_DNA"/>
</dbReference>
<dbReference type="InterPro" id="IPR000253">
    <property type="entry name" value="FHA_dom"/>
</dbReference>
<keyword evidence="4" id="KW-0723">Serine/threonine-protein kinase</keyword>
<dbReference type="InterPro" id="IPR008271">
    <property type="entry name" value="Ser/Thr_kinase_AS"/>
</dbReference>
<sequence length="434" mass="47691">MGRGRHSSPGLRFTDIRVSGKHCKLERSEAPNSTTRVVFLTDLSSNGTYVNGRKIGRGRRVVLANNDEVSLVITTKGSNMADSNACVAYLYQDLSADATLGTGSLDPEVSETIGSRYALRHTLGSGAFAQVKLGYDLASGEQVAVKIIDIHKFRLNKHLRQESLMDEVKVLQAISHKGIVRIIDSFKTERYLYLVLELVTGGELFDRIIERGRLTEASSASLMVQLTDAVAYLHSVGIVHRDLKPENILFESTDDDASIKLTDFGLARILGATEVMTTLCGTPQYLAPEVIVSQASASGYDASIDVWSMGVILYIVLSGIPPFYEERKIPIYTQITQGMISFEAAVWATISPDAIDLVKALLTLDPRKRLPLRSIYTHPWIKRHVPDAGASAPPLSRKRALPKPDALEPSDDARESKKARQLDKVVVEPTTRTT</sequence>
<dbReference type="RefSeq" id="XP_013763066.1">
    <property type="nucleotide sequence ID" value="XM_013907612.1"/>
</dbReference>
<dbReference type="SUPFAM" id="SSF49879">
    <property type="entry name" value="SMAD/FHA domain"/>
    <property type="match status" value="1"/>
</dbReference>
<evidence type="ECO:0000256" key="4">
    <source>
        <dbReference type="RuleBase" id="RU000304"/>
    </source>
</evidence>
<keyword evidence="8" id="KW-0418">Kinase</keyword>
<accession>A0A0L0D1K7</accession>
<evidence type="ECO:0000256" key="3">
    <source>
        <dbReference type="PROSITE-ProRule" id="PRU10141"/>
    </source>
</evidence>
<evidence type="ECO:0000313" key="9">
    <source>
        <dbReference type="Proteomes" id="UP000054408"/>
    </source>
</evidence>
<evidence type="ECO:0000256" key="2">
    <source>
        <dbReference type="ARBA" id="ARBA00022840"/>
    </source>
</evidence>
<dbReference type="GO" id="GO:0004674">
    <property type="term" value="F:protein serine/threonine kinase activity"/>
    <property type="evidence" value="ECO:0007669"/>
    <property type="project" value="UniProtKB-KW"/>
</dbReference>
<name>A0A0L0D1K7_THETB</name>
<dbReference type="PROSITE" id="PS50011">
    <property type="entry name" value="PROTEIN_KINASE_DOM"/>
    <property type="match status" value="1"/>
</dbReference>
<evidence type="ECO:0000313" key="8">
    <source>
        <dbReference type="EMBL" id="KNC46086.1"/>
    </source>
</evidence>
<feature type="region of interest" description="Disordered" evidence="5">
    <location>
        <begin position="387"/>
        <end position="434"/>
    </location>
</feature>
<dbReference type="GeneID" id="25560023"/>
<dbReference type="InterPro" id="IPR008984">
    <property type="entry name" value="SMAD_FHA_dom_sf"/>
</dbReference>
<organism evidence="8 9">
    <name type="scientific">Thecamonas trahens ATCC 50062</name>
    <dbReference type="NCBI Taxonomy" id="461836"/>
    <lineage>
        <taxon>Eukaryota</taxon>
        <taxon>Apusozoa</taxon>
        <taxon>Apusomonadida</taxon>
        <taxon>Apusomonadidae</taxon>
        <taxon>Thecamonas</taxon>
    </lineage>
</organism>
<dbReference type="PANTHER" id="PTHR24347">
    <property type="entry name" value="SERINE/THREONINE-PROTEIN KINASE"/>
    <property type="match status" value="1"/>
</dbReference>
<keyword evidence="9" id="KW-1185">Reference proteome</keyword>
<comment type="similarity">
    <text evidence="4">Belongs to the protein kinase superfamily.</text>
</comment>
<proteinExistence type="inferred from homology"/>
<protein>
    <submittedName>
        <fullName evidence="8">CAMK/RAD53 protein kinase</fullName>
    </submittedName>
</protein>
<dbReference type="SMART" id="SM00240">
    <property type="entry name" value="FHA"/>
    <property type="match status" value="1"/>
</dbReference>
<dbReference type="Proteomes" id="UP000054408">
    <property type="component" value="Unassembled WGS sequence"/>
</dbReference>
<evidence type="ECO:0000259" key="6">
    <source>
        <dbReference type="PROSITE" id="PS50006"/>
    </source>
</evidence>
<evidence type="ECO:0000256" key="1">
    <source>
        <dbReference type="ARBA" id="ARBA00022741"/>
    </source>
</evidence>
<reference evidence="8 9" key="1">
    <citation type="submission" date="2010-05" db="EMBL/GenBank/DDBJ databases">
        <title>The Genome Sequence of Thecamonas trahens ATCC 50062.</title>
        <authorList>
            <consortium name="The Broad Institute Genome Sequencing Platform"/>
            <person name="Russ C."/>
            <person name="Cuomo C."/>
            <person name="Shea T."/>
            <person name="Young S.K."/>
            <person name="Zeng Q."/>
            <person name="Koehrsen M."/>
            <person name="Haas B."/>
            <person name="Borodovsky M."/>
            <person name="Guigo R."/>
            <person name="Alvarado L."/>
            <person name="Berlin A."/>
            <person name="Bochicchio J."/>
            <person name="Borenstein D."/>
            <person name="Chapman S."/>
            <person name="Chen Z."/>
            <person name="Freedman E."/>
            <person name="Gellesch M."/>
            <person name="Goldberg J."/>
            <person name="Griggs A."/>
            <person name="Gujja S."/>
            <person name="Heilman E."/>
            <person name="Heiman D."/>
            <person name="Hepburn T."/>
            <person name="Howarth C."/>
            <person name="Jen D."/>
            <person name="Larson L."/>
            <person name="Mehta T."/>
            <person name="Park D."/>
            <person name="Pearson M."/>
            <person name="Roberts A."/>
            <person name="Saif S."/>
            <person name="Shenoy N."/>
            <person name="Sisk P."/>
            <person name="Stolte C."/>
            <person name="Sykes S."/>
            <person name="Thomson T."/>
            <person name="Walk T."/>
            <person name="White J."/>
            <person name="Yandava C."/>
            <person name="Burger G."/>
            <person name="Gray M.W."/>
            <person name="Holland P.W.H."/>
            <person name="King N."/>
            <person name="Lang F.B.F."/>
            <person name="Roger A.J."/>
            <person name="Ruiz-Trillo I."/>
            <person name="Lander E."/>
            <person name="Nusbaum C."/>
        </authorList>
    </citation>
    <scope>NUCLEOTIDE SEQUENCE [LARGE SCALE GENOMIC DNA]</scope>
    <source>
        <strain evidence="8 9">ATCC 50062</strain>
    </source>
</reference>
<dbReference type="Pfam" id="PF00069">
    <property type="entry name" value="Pkinase"/>
    <property type="match status" value="1"/>
</dbReference>
<dbReference type="Pfam" id="PF00498">
    <property type="entry name" value="FHA"/>
    <property type="match status" value="1"/>
</dbReference>
<dbReference type="CDD" id="cd05117">
    <property type="entry name" value="STKc_CAMK"/>
    <property type="match status" value="1"/>
</dbReference>
<dbReference type="AlphaFoldDB" id="A0A0L0D1K7"/>
<feature type="domain" description="Protein kinase" evidence="7">
    <location>
        <begin position="117"/>
        <end position="381"/>
    </location>
</feature>
<dbReference type="Gene3D" id="2.60.200.20">
    <property type="match status" value="1"/>
</dbReference>
<dbReference type="PROSITE" id="PS50006">
    <property type="entry name" value="FHA_DOMAIN"/>
    <property type="match status" value="1"/>
</dbReference>
<dbReference type="GO" id="GO:0005524">
    <property type="term" value="F:ATP binding"/>
    <property type="evidence" value="ECO:0007669"/>
    <property type="project" value="UniProtKB-UniRule"/>
</dbReference>
<evidence type="ECO:0000256" key="5">
    <source>
        <dbReference type="SAM" id="MobiDB-lite"/>
    </source>
</evidence>
<evidence type="ECO:0000259" key="7">
    <source>
        <dbReference type="PROSITE" id="PS50011"/>
    </source>
</evidence>
<dbReference type="InterPro" id="IPR017441">
    <property type="entry name" value="Protein_kinase_ATP_BS"/>
</dbReference>
<dbReference type="PROSITE" id="PS00108">
    <property type="entry name" value="PROTEIN_KINASE_ST"/>
    <property type="match status" value="1"/>
</dbReference>
<dbReference type="InterPro" id="IPR000719">
    <property type="entry name" value="Prot_kinase_dom"/>
</dbReference>
<dbReference type="OMA" id="MARHITW"/>
<dbReference type="STRING" id="461836.A0A0L0D1K7"/>
<feature type="domain" description="FHA" evidence="6">
    <location>
        <begin position="1"/>
        <end position="55"/>
    </location>
</feature>
<keyword evidence="8" id="KW-0808">Transferase</keyword>
<dbReference type="InterPro" id="IPR011009">
    <property type="entry name" value="Kinase-like_dom_sf"/>
</dbReference>
<gene>
    <name evidence="8" type="ORF">AMSG_00204</name>
</gene>
<dbReference type="SUPFAM" id="SSF56112">
    <property type="entry name" value="Protein kinase-like (PK-like)"/>
    <property type="match status" value="1"/>
</dbReference>
<dbReference type="Gene3D" id="1.10.510.10">
    <property type="entry name" value="Transferase(Phosphotransferase) domain 1"/>
    <property type="match status" value="1"/>
</dbReference>